<feature type="region of interest" description="Disordered" evidence="1">
    <location>
        <begin position="1"/>
        <end position="79"/>
    </location>
</feature>
<accession>A0AAE1FB32</accession>
<evidence type="ECO:0000313" key="2">
    <source>
        <dbReference type="EMBL" id="KAK3870598.1"/>
    </source>
</evidence>
<gene>
    <name evidence="2" type="ORF">Pcinc_024181</name>
</gene>
<dbReference type="AlphaFoldDB" id="A0AAE1FB32"/>
<sequence length="102" mass="10864">MERIGDEGGKDGGEGMGKGEMERRGDGEGRDGGEGMGNGDGGEGMRGGRDGEERGRGREGRGRESRAVHGREGASAEFMSGRILRLSWLQHVGRVTPKFITM</sequence>
<evidence type="ECO:0000313" key="3">
    <source>
        <dbReference type="Proteomes" id="UP001286313"/>
    </source>
</evidence>
<feature type="compositionally biased region" description="Basic and acidic residues" evidence="1">
    <location>
        <begin position="1"/>
        <end position="33"/>
    </location>
</feature>
<evidence type="ECO:0000256" key="1">
    <source>
        <dbReference type="SAM" id="MobiDB-lite"/>
    </source>
</evidence>
<dbReference type="EMBL" id="JAWQEG010002641">
    <property type="protein sequence ID" value="KAK3870598.1"/>
    <property type="molecule type" value="Genomic_DNA"/>
</dbReference>
<name>A0AAE1FB32_PETCI</name>
<feature type="compositionally biased region" description="Gly residues" evidence="1">
    <location>
        <begin position="34"/>
        <end position="45"/>
    </location>
</feature>
<proteinExistence type="predicted"/>
<comment type="caution">
    <text evidence="2">The sequence shown here is derived from an EMBL/GenBank/DDBJ whole genome shotgun (WGS) entry which is preliminary data.</text>
</comment>
<reference evidence="2" key="1">
    <citation type="submission" date="2023-10" db="EMBL/GenBank/DDBJ databases">
        <title>Genome assemblies of two species of porcelain crab, Petrolisthes cinctipes and Petrolisthes manimaculis (Anomura: Porcellanidae).</title>
        <authorList>
            <person name="Angst P."/>
        </authorList>
    </citation>
    <scope>NUCLEOTIDE SEQUENCE</scope>
    <source>
        <strain evidence="2">PB745_01</strain>
        <tissue evidence="2">Gill</tissue>
    </source>
</reference>
<organism evidence="2 3">
    <name type="scientific">Petrolisthes cinctipes</name>
    <name type="common">Flat porcelain crab</name>
    <dbReference type="NCBI Taxonomy" id="88211"/>
    <lineage>
        <taxon>Eukaryota</taxon>
        <taxon>Metazoa</taxon>
        <taxon>Ecdysozoa</taxon>
        <taxon>Arthropoda</taxon>
        <taxon>Crustacea</taxon>
        <taxon>Multicrustacea</taxon>
        <taxon>Malacostraca</taxon>
        <taxon>Eumalacostraca</taxon>
        <taxon>Eucarida</taxon>
        <taxon>Decapoda</taxon>
        <taxon>Pleocyemata</taxon>
        <taxon>Anomura</taxon>
        <taxon>Galatheoidea</taxon>
        <taxon>Porcellanidae</taxon>
        <taxon>Petrolisthes</taxon>
    </lineage>
</organism>
<protein>
    <submittedName>
        <fullName evidence="2">Uncharacterized protein</fullName>
    </submittedName>
</protein>
<feature type="compositionally biased region" description="Basic and acidic residues" evidence="1">
    <location>
        <begin position="46"/>
        <end position="74"/>
    </location>
</feature>
<dbReference type="Proteomes" id="UP001286313">
    <property type="component" value="Unassembled WGS sequence"/>
</dbReference>
<keyword evidence="3" id="KW-1185">Reference proteome</keyword>